<name>A0A3S3P052_9ACAR</name>
<feature type="compositionally biased region" description="Polar residues" evidence="10">
    <location>
        <begin position="266"/>
        <end position="276"/>
    </location>
</feature>
<proteinExistence type="inferred from homology"/>
<dbReference type="Gene3D" id="3.60.40.10">
    <property type="entry name" value="PPM-type phosphatase domain"/>
    <property type="match status" value="2"/>
</dbReference>
<evidence type="ECO:0000256" key="2">
    <source>
        <dbReference type="ARBA" id="ARBA00006702"/>
    </source>
</evidence>
<feature type="region of interest" description="Disordered" evidence="10">
    <location>
        <begin position="172"/>
        <end position="440"/>
    </location>
</feature>
<reference evidence="13" key="2">
    <citation type="submission" date="2018-11" db="EMBL/GenBank/DDBJ databases">
        <title>Trombidioid mite genomics.</title>
        <authorList>
            <person name="Dong X."/>
        </authorList>
    </citation>
    <scope>NUCLEOTIDE SEQUENCE</scope>
    <source>
        <strain evidence="13">UoL-WK</strain>
    </source>
</reference>
<sequence>SLSLSLSLSLSSVIFNSFDSFALSQDAHTCILNYDENTSLFGVFDGHGGAEVAQYSAINLPKLLKTIPAYEEGNMSTALEEAFLKFDSTLVEPAVVNELKAIAGSIDDDEEEDDEEAEIEASILREEANIPIEDLIARYGNREEAKVCLPSHLKKEMIAKGEKPLSPYLRAKQNNGEQKNDNENEDVSVNDMCSSSTNKSSESCEPSCSSSFVSNGELVDVSDSKSNNNECESVSSSVEASNSNNLTENDSNNVSSSKMDDKCEDNITSNEKTQVESVSDSISSSSSFEKSSTNSSDVNKSEKDDESGVSTSTEVERNCEATAGDEDSREGDSSAPTSTEKSLSDSSSASKGKGKQRKVTPLKKVKFMPDELDSQPIYEAFLQDFDDSNDSSDESDDGTDDFRVNSPDSDSNEDADDDDDEEDEDSSDVDDEEDEIMYSKRSKIRLERSRLFLSSSGDYEEPGKESGCTAVVALLRGNQLYVANAGDSRCVLCRNGKAVDMSVDHKPEDELERQRIEKAGGEVTSDGRVNGGLNLSRAIGDHSYKDNPNLSLKEQMITAFPEVKSATILPGEDKFMVLACDGIWNSMTSQQVVDYINERIDKNEKLSSICEELFHHCLSSNTMGDGTGCDNMTCVIVKFDGLSKRKRTENDNNEAEEAELRENLQSKRQKVENEIESETNLVSN</sequence>
<evidence type="ECO:0000256" key="6">
    <source>
        <dbReference type="ARBA" id="ARBA00022842"/>
    </source>
</evidence>
<dbReference type="GO" id="GO:0046872">
    <property type="term" value="F:metal ion binding"/>
    <property type="evidence" value="ECO:0007669"/>
    <property type="project" value="UniProtKB-KW"/>
</dbReference>
<feature type="compositionally biased region" description="Low complexity" evidence="10">
    <location>
        <begin position="189"/>
        <end position="211"/>
    </location>
</feature>
<dbReference type="InterPro" id="IPR000222">
    <property type="entry name" value="PP2C_BS"/>
</dbReference>
<evidence type="ECO:0000256" key="8">
    <source>
        <dbReference type="ARBA" id="ARBA00023211"/>
    </source>
</evidence>
<evidence type="ECO:0000259" key="11">
    <source>
        <dbReference type="PROSITE" id="PS51746"/>
    </source>
</evidence>
<organism evidence="13 14">
    <name type="scientific">Dinothrombium tinctorium</name>
    <dbReference type="NCBI Taxonomy" id="1965070"/>
    <lineage>
        <taxon>Eukaryota</taxon>
        <taxon>Metazoa</taxon>
        <taxon>Ecdysozoa</taxon>
        <taxon>Arthropoda</taxon>
        <taxon>Chelicerata</taxon>
        <taxon>Arachnida</taxon>
        <taxon>Acari</taxon>
        <taxon>Acariformes</taxon>
        <taxon>Trombidiformes</taxon>
        <taxon>Prostigmata</taxon>
        <taxon>Anystina</taxon>
        <taxon>Parasitengona</taxon>
        <taxon>Trombidioidea</taxon>
        <taxon>Trombidiidae</taxon>
        <taxon>Dinothrombium</taxon>
    </lineage>
</organism>
<dbReference type="AlphaFoldDB" id="A0A3S3P052"/>
<feature type="compositionally biased region" description="Basic residues" evidence="10">
    <location>
        <begin position="352"/>
        <end position="366"/>
    </location>
</feature>
<keyword evidence="4" id="KW-0479">Metal-binding</keyword>
<evidence type="ECO:0000256" key="3">
    <source>
        <dbReference type="ARBA" id="ARBA00013081"/>
    </source>
</evidence>
<dbReference type="InterPro" id="IPR001932">
    <property type="entry name" value="PPM-type_phosphatase-like_dom"/>
</dbReference>
<feature type="compositionally biased region" description="Low complexity" evidence="10">
    <location>
        <begin position="277"/>
        <end position="296"/>
    </location>
</feature>
<evidence type="ECO:0000313" key="13">
    <source>
        <dbReference type="EMBL" id="RWS02165.1"/>
    </source>
</evidence>
<evidence type="ECO:0000256" key="9">
    <source>
        <dbReference type="RuleBase" id="RU003465"/>
    </source>
</evidence>
<dbReference type="CDD" id="cd00143">
    <property type="entry name" value="PP2Cc"/>
    <property type="match status" value="1"/>
</dbReference>
<feature type="region of interest" description="Disordered" evidence="10">
    <location>
        <begin position="646"/>
        <end position="684"/>
    </location>
</feature>
<feature type="domain" description="PPM-type phosphatase" evidence="11">
    <location>
        <begin position="7"/>
        <end position="639"/>
    </location>
</feature>
<feature type="compositionally biased region" description="Basic and acidic residues" evidence="10">
    <location>
        <begin position="658"/>
        <end position="673"/>
    </location>
</feature>
<evidence type="ECO:0000256" key="7">
    <source>
        <dbReference type="ARBA" id="ARBA00022912"/>
    </source>
</evidence>
<dbReference type="STRING" id="1965070.A0A3S3P052"/>
<dbReference type="Proteomes" id="UP000285301">
    <property type="component" value="Unassembled WGS sequence"/>
</dbReference>
<dbReference type="PANTHER" id="PTHR13832">
    <property type="entry name" value="PROTEIN PHOSPHATASE 2C"/>
    <property type="match status" value="1"/>
</dbReference>
<dbReference type="OrthoDB" id="10264738at2759"/>
<keyword evidence="7 9" id="KW-0904">Protein phosphatase</keyword>
<comment type="similarity">
    <text evidence="2 9">Belongs to the PP2C family.</text>
</comment>
<feature type="compositionally biased region" description="Acidic residues" evidence="10">
    <location>
        <begin position="410"/>
        <end position="436"/>
    </location>
</feature>
<dbReference type="EMBL" id="NCKU01008110">
    <property type="protein sequence ID" value="RWS02132.1"/>
    <property type="molecule type" value="Genomic_DNA"/>
</dbReference>
<feature type="compositionally biased region" description="Acidic residues" evidence="10">
    <location>
        <begin position="384"/>
        <end position="399"/>
    </location>
</feature>
<evidence type="ECO:0000256" key="5">
    <source>
        <dbReference type="ARBA" id="ARBA00022801"/>
    </source>
</evidence>
<gene>
    <name evidence="13" type="ORF">B4U79_10444</name>
    <name evidence="12" type="ORF">B4U79_16046</name>
</gene>
<dbReference type="InterPro" id="IPR036457">
    <property type="entry name" value="PPM-type-like_dom_sf"/>
</dbReference>
<comment type="caution">
    <text evidence="13">The sequence shown here is derived from an EMBL/GenBank/DDBJ whole genome shotgun (WGS) entry which is preliminary data.</text>
</comment>
<feature type="compositionally biased region" description="Low complexity" evidence="10">
    <location>
        <begin position="224"/>
        <end position="255"/>
    </location>
</feature>
<feature type="compositionally biased region" description="Low complexity" evidence="10">
    <location>
        <begin position="338"/>
        <end position="351"/>
    </location>
</feature>
<evidence type="ECO:0000256" key="10">
    <source>
        <dbReference type="SAM" id="MobiDB-lite"/>
    </source>
</evidence>
<comment type="cofactor">
    <cofactor evidence="1">
        <name>Mn(2+)</name>
        <dbReference type="ChEBI" id="CHEBI:29035"/>
    </cofactor>
</comment>
<evidence type="ECO:0000313" key="12">
    <source>
        <dbReference type="EMBL" id="RWS02132.1"/>
    </source>
</evidence>
<protein>
    <recommendedName>
        <fullName evidence="3">protein-serine/threonine phosphatase</fullName>
        <ecNumber evidence="3">3.1.3.16</ecNumber>
    </recommendedName>
</protein>
<keyword evidence="8" id="KW-0464">Manganese</keyword>
<keyword evidence="6" id="KW-0460">Magnesium</keyword>
<reference evidence="13 14" key="1">
    <citation type="journal article" date="2018" name="Gigascience">
        <title>Genomes of trombidid mites reveal novel predicted allergens and laterally-transferred genes associated with secondary metabolism.</title>
        <authorList>
            <person name="Dong X."/>
            <person name="Chaisiri K."/>
            <person name="Xia D."/>
            <person name="Armstrong S.D."/>
            <person name="Fang Y."/>
            <person name="Donnelly M.J."/>
            <person name="Kadowaki T."/>
            <person name="McGarry J.W."/>
            <person name="Darby A.C."/>
            <person name="Makepeace B.L."/>
        </authorList>
    </citation>
    <scope>NUCLEOTIDE SEQUENCE [LARGE SCALE GENOMIC DNA]</scope>
    <source>
        <strain evidence="13">UoL-WK</strain>
    </source>
</reference>
<evidence type="ECO:0000313" key="14">
    <source>
        <dbReference type="Proteomes" id="UP000285301"/>
    </source>
</evidence>
<dbReference type="InterPro" id="IPR015655">
    <property type="entry name" value="PP2C"/>
</dbReference>
<dbReference type="SUPFAM" id="SSF81606">
    <property type="entry name" value="PP2C-like"/>
    <property type="match status" value="2"/>
</dbReference>
<dbReference type="PANTHER" id="PTHR13832:SF803">
    <property type="entry name" value="PROTEIN PHOSPHATASE 1G"/>
    <property type="match status" value="1"/>
</dbReference>
<dbReference type="SMART" id="SM00332">
    <property type="entry name" value="PP2Cc"/>
    <property type="match status" value="1"/>
</dbReference>
<dbReference type="GO" id="GO:0004722">
    <property type="term" value="F:protein serine/threonine phosphatase activity"/>
    <property type="evidence" value="ECO:0007669"/>
    <property type="project" value="UniProtKB-EC"/>
</dbReference>
<keyword evidence="14" id="KW-1185">Reference proteome</keyword>
<dbReference type="EMBL" id="NCKU01008071">
    <property type="protein sequence ID" value="RWS02165.1"/>
    <property type="molecule type" value="Genomic_DNA"/>
</dbReference>
<evidence type="ECO:0000256" key="4">
    <source>
        <dbReference type="ARBA" id="ARBA00022723"/>
    </source>
</evidence>
<evidence type="ECO:0000256" key="1">
    <source>
        <dbReference type="ARBA" id="ARBA00001936"/>
    </source>
</evidence>
<feature type="non-terminal residue" evidence="13">
    <location>
        <position position="1"/>
    </location>
</feature>
<dbReference type="PROSITE" id="PS51746">
    <property type="entry name" value="PPM_2"/>
    <property type="match status" value="1"/>
</dbReference>
<keyword evidence="5 9" id="KW-0378">Hydrolase</keyword>
<dbReference type="Pfam" id="PF00481">
    <property type="entry name" value="PP2C"/>
    <property type="match status" value="2"/>
</dbReference>
<dbReference type="EC" id="3.1.3.16" evidence="3"/>
<accession>A0A3S3P052</accession>
<dbReference type="PROSITE" id="PS01032">
    <property type="entry name" value="PPM_1"/>
    <property type="match status" value="1"/>
</dbReference>